<gene>
    <name evidence="1" type="ORF">SAMN05444409_2348</name>
</gene>
<proteinExistence type="predicted"/>
<dbReference type="AlphaFoldDB" id="A0A1N6HAC2"/>
<accession>A0A1N6HAC2</accession>
<dbReference type="STRING" id="1416779.SAMN05444409_2348"/>
<organism evidence="1 2">
    <name type="scientific">Epilithonimonas zeae</name>
    <dbReference type="NCBI Taxonomy" id="1416779"/>
    <lineage>
        <taxon>Bacteria</taxon>
        <taxon>Pseudomonadati</taxon>
        <taxon>Bacteroidota</taxon>
        <taxon>Flavobacteriia</taxon>
        <taxon>Flavobacteriales</taxon>
        <taxon>Weeksellaceae</taxon>
        <taxon>Chryseobacterium group</taxon>
        <taxon>Epilithonimonas</taxon>
    </lineage>
</organism>
<sequence>MKNSLTIIIILMASLFTFGQNLESPDYKETKIESGSTFKKYKNGKLDSIVVAMYAVNYGNALIFAKKNNEIRITNADDENSVIKIELKNNKQVRTFFYKDKPAIVVESIDFDINQLPKNTMINRFFFDNIIQNVSIKTDYEVFGNDNPDKTFKLFYRLNIRTDLDNLDAIFENIGAFFSEEDALLKIFYGNYAEKFAPKILTYLKTNDSGIITDGITLDYQNKNAKEPNPYNIYKNGKIIKSGKANLADFQKIYQDYIIKLQE</sequence>
<dbReference type="EMBL" id="FSRK01000001">
    <property type="protein sequence ID" value="SIO16696.1"/>
    <property type="molecule type" value="Genomic_DNA"/>
</dbReference>
<dbReference type="OrthoDB" id="1363976at2"/>
<evidence type="ECO:0000313" key="1">
    <source>
        <dbReference type="EMBL" id="SIO16696.1"/>
    </source>
</evidence>
<reference evidence="2" key="1">
    <citation type="submission" date="2016-11" db="EMBL/GenBank/DDBJ databases">
        <authorList>
            <person name="Varghese N."/>
            <person name="Submissions S."/>
        </authorList>
    </citation>
    <scope>NUCLEOTIDE SEQUENCE [LARGE SCALE GENOMIC DNA]</scope>
    <source>
        <strain evidence="2">DSM 27623</strain>
    </source>
</reference>
<protein>
    <submittedName>
        <fullName evidence="1">Uncharacterized protein</fullName>
    </submittedName>
</protein>
<evidence type="ECO:0000313" key="2">
    <source>
        <dbReference type="Proteomes" id="UP000185207"/>
    </source>
</evidence>
<dbReference type="RefSeq" id="WP_074235411.1">
    <property type="nucleotide sequence ID" value="NZ_FSRK01000001.1"/>
</dbReference>
<dbReference type="Proteomes" id="UP000185207">
    <property type="component" value="Unassembled WGS sequence"/>
</dbReference>
<keyword evidence="2" id="KW-1185">Reference proteome</keyword>
<name>A0A1N6HAC2_9FLAO</name>